<dbReference type="KEGG" id="lagg:B0E33_20060"/>
<accession>A0A0M6Y3G2</accession>
<dbReference type="RefSeq" id="WP_022997961.1">
    <property type="nucleotide sequence ID" value="NZ_CP045622.1"/>
</dbReference>
<protein>
    <submittedName>
        <fullName evidence="2">Uncharacterized protein</fullName>
    </submittedName>
</protein>
<evidence type="ECO:0000313" key="2">
    <source>
        <dbReference type="EMBL" id="CTQ43541.1"/>
    </source>
</evidence>
<proteinExistence type="predicted"/>
<feature type="transmembrane region" description="Helical" evidence="1">
    <location>
        <begin position="6"/>
        <end position="25"/>
    </location>
</feature>
<name>A0A0M6Y3G2_9HYPH</name>
<organism evidence="2 3">
    <name type="scientific">Roseibium aggregatum</name>
    <dbReference type="NCBI Taxonomy" id="187304"/>
    <lineage>
        <taxon>Bacteria</taxon>
        <taxon>Pseudomonadati</taxon>
        <taxon>Pseudomonadota</taxon>
        <taxon>Alphaproteobacteria</taxon>
        <taxon>Hyphomicrobiales</taxon>
        <taxon>Stappiaceae</taxon>
        <taxon>Roseibium</taxon>
    </lineage>
</organism>
<sequence>MVFNAIAVWLLIASVPLWIYRWFLFSRLTARERLMFKRLVAQRHESSFVFAVRMAGYLIALAVAVFFVVFGLQYLKYGNFGITTYSDTIRSRFYSGIEPVDQALDSYHYDQMLPVAALTTILLVTVAFTLVTAALRDISLIRRLQKKVKKLAS</sequence>
<feature type="transmembrane region" description="Helical" evidence="1">
    <location>
        <begin position="112"/>
        <end position="135"/>
    </location>
</feature>
<evidence type="ECO:0000256" key="1">
    <source>
        <dbReference type="SAM" id="Phobius"/>
    </source>
</evidence>
<dbReference type="Proteomes" id="UP000048926">
    <property type="component" value="Unassembled WGS sequence"/>
</dbReference>
<keyword evidence="1" id="KW-0812">Transmembrane</keyword>
<evidence type="ECO:0000313" key="3">
    <source>
        <dbReference type="Proteomes" id="UP000048926"/>
    </source>
</evidence>
<keyword evidence="1" id="KW-0472">Membrane</keyword>
<dbReference type="OrthoDB" id="7678447at2"/>
<dbReference type="AlphaFoldDB" id="A0A0M6Y3G2"/>
<keyword evidence="3" id="KW-1185">Reference proteome</keyword>
<reference evidence="3" key="1">
    <citation type="submission" date="2015-07" db="EMBL/GenBank/DDBJ databases">
        <authorList>
            <person name="Rodrigo-Torres Lidia"/>
            <person name="Arahal R.David."/>
        </authorList>
    </citation>
    <scope>NUCLEOTIDE SEQUENCE [LARGE SCALE GENOMIC DNA]</scope>
    <source>
        <strain evidence="3">CECT 4801</strain>
    </source>
</reference>
<keyword evidence="1" id="KW-1133">Transmembrane helix</keyword>
<dbReference type="EMBL" id="CXST01000001">
    <property type="protein sequence ID" value="CTQ43541.1"/>
    <property type="molecule type" value="Genomic_DNA"/>
</dbReference>
<feature type="transmembrane region" description="Helical" evidence="1">
    <location>
        <begin position="46"/>
        <end position="70"/>
    </location>
</feature>
<gene>
    <name evidence="2" type="ORF">LAL4801_01981</name>
</gene>